<comment type="caution">
    <text evidence="1">The sequence shown here is derived from an EMBL/GenBank/DDBJ whole genome shotgun (WGS) entry which is preliminary data.</text>
</comment>
<name>A0A2T7PZU2_POMCA</name>
<reference evidence="1 2" key="1">
    <citation type="submission" date="2018-04" db="EMBL/GenBank/DDBJ databases">
        <title>The genome of golden apple snail Pomacea canaliculata provides insight into stress tolerance and invasive adaptation.</title>
        <authorList>
            <person name="Liu C."/>
            <person name="Liu B."/>
            <person name="Ren Y."/>
            <person name="Zhang Y."/>
            <person name="Wang H."/>
            <person name="Li S."/>
            <person name="Jiang F."/>
            <person name="Yin L."/>
            <person name="Zhang G."/>
            <person name="Qian W."/>
            <person name="Fan W."/>
        </authorList>
    </citation>
    <scope>NUCLEOTIDE SEQUENCE [LARGE SCALE GENOMIC DNA]</scope>
    <source>
        <strain evidence="1">SZHN2017</strain>
        <tissue evidence="1">Muscle</tissue>
    </source>
</reference>
<dbReference type="InterPro" id="IPR033620">
    <property type="entry name" value="Ribosomal_mS37_met"/>
</dbReference>
<dbReference type="AlphaFoldDB" id="A0A2T7PZU2"/>
<protein>
    <recommendedName>
        <fullName evidence="3">CHCH domain-containing protein</fullName>
    </recommendedName>
</protein>
<dbReference type="STRING" id="400727.A0A2T7PZU2"/>
<dbReference type="GO" id="GO:0005654">
    <property type="term" value="C:nucleoplasm"/>
    <property type="evidence" value="ECO:0007669"/>
    <property type="project" value="TreeGrafter"/>
</dbReference>
<gene>
    <name evidence="1" type="ORF">C0Q70_01568</name>
</gene>
<dbReference type="GO" id="GO:0032543">
    <property type="term" value="P:mitochondrial translation"/>
    <property type="evidence" value="ECO:0007669"/>
    <property type="project" value="InterPro"/>
</dbReference>
<dbReference type="OMA" id="ATCLTEM"/>
<dbReference type="OrthoDB" id="5825849at2759"/>
<evidence type="ECO:0000313" key="2">
    <source>
        <dbReference type="Proteomes" id="UP000245119"/>
    </source>
</evidence>
<dbReference type="Proteomes" id="UP000245119">
    <property type="component" value="Linkage Group LG1"/>
</dbReference>
<dbReference type="PROSITE" id="PS51808">
    <property type="entry name" value="CHCH"/>
    <property type="match status" value="1"/>
</dbReference>
<organism evidence="1 2">
    <name type="scientific">Pomacea canaliculata</name>
    <name type="common">Golden apple snail</name>
    <dbReference type="NCBI Taxonomy" id="400727"/>
    <lineage>
        <taxon>Eukaryota</taxon>
        <taxon>Metazoa</taxon>
        <taxon>Spiralia</taxon>
        <taxon>Lophotrochozoa</taxon>
        <taxon>Mollusca</taxon>
        <taxon>Gastropoda</taxon>
        <taxon>Caenogastropoda</taxon>
        <taxon>Architaenioglossa</taxon>
        <taxon>Ampullarioidea</taxon>
        <taxon>Ampullariidae</taxon>
        <taxon>Pomacea</taxon>
    </lineage>
</organism>
<dbReference type="GO" id="GO:0005761">
    <property type="term" value="C:mitochondrial ribosome"/>
    <property type="evidence" value="ECO:0007669"/>
    <property type="project" value="InterPro"/>
</dbReference>
<sequence>MPKLTEIMLAYNRPFKKFTNYKPQGYKYKIVLPPVLRDYVSERKEKLGKAYCVEEMSIMMACWKQNDFNQQRCSQELAAFHKCVVEAQAAEQAARETLKQGKSLNVGQRMPASQVNKLLKRYPQPPVTIQLK</sequence>
<evidence type="ECO:0000313" key="1">
    <source>
        <dbReference type="EMBL" id="PVD38943.1"/>
    </source>
</evidence>
<dbReference type="GO" id="GO:0003723">
    <property type="term" value="F:RNA binding"/>
    <property type="evidence" value="ECO:0007669"/>
    <property type="project" value="TreeGrafter"/>
</dbReference>
<evidence type="ECO:0008006" key="3">
    <source>
        <dbReference type="Google" id="ProtNLM"/>
    </source>
</evidence>
<proteinExistence type="predicted"/>
<accession>A0A2T7PZU2</accession>
<dbReference type="EMBL" id="PZQS01000001">
    <property type="protein sequence ID" value="PVD38943.1"/>
    <property type="molecule type" value="Genomic_DNA"/>
</dbReference>
<dbReference type="PANTHER" id="PTHR31278:SF2">
    <property type="entry name" value="SMALL RIBOSOMAL SUBUNIT PROTEIN MS37"/>
    <property type="match status" value="1"/>
</dbReference>
<dbReference type="InterPro" id="IPR009069">
    <property type="entry name" value="Cys_alpha_HP_mot_SF"/>
</dbReference>
<dbReference type="SUPFAM" id="SSF47072">
    <property type="entry name" value="Cysteine alpha-hairpin motif"/>
    <property type="match status" value="1"/>
</dbReference>
<dbReference type="PANTHER" id="PTHR31278">
    <property type="entry name" value="CHCHD1"/>
    <property type="match status" value="1"/>
</dbReference>
<keyword evidence="2" id="KW-1185">Reference proteome</keyword>